<evidence type="ECO:0000313" key="1">
    <source>
        <dbReference type="EMBL" id="GLT16520.1"/>
    </source>
</evidence>
<evidence type="ECO:0000313" key="2">
    <source>
        <dbReference type="Proteomes" id="UP001157138"/>
    </source>
</evidence>
<dbReference type="InterPro" id="IPR036365">
    <property type="entry name" value="PGBD-like_sf"/>
</dbReference>
<evidence type="ECO:0008006" key="3">
    <source>
        <dbReference type="Google" id="ProtNLM"/>
    </source>
</evidence>
<dbReference type="RefSeq" id="WP_284190445.1">
    <property type="nucleotide sequence ID" value="NZ_BSPW01000006.1"/>
</dbReference>
<proteinExistence type="predicted"/>
<dbReference type="CDD" id="cd20705">
    <property type="entry name" value="MIX_I"/>
    <property type="match status" value="1"/>
</dbReference>
<organism evidence="1 2">
    <name type="scientific">Vibrio zhanjiangensis</name>
    <dbReference type="NCBI Taxonomy" id="1046128"/>
    <lineage>
        <taxon>Bacteria</taxon>
        <taxon>Pseudomonadati</taxon>
        <taxon>Pseudomonadota</taxon>
        <taxon>Gammaproteobacteria</taxon>
        <taxon>Vibrionales</taxon>
        <taxon>Vibrionaceae</taxon>
        <taxon>Vibrio</taxon>
    </lineage>
</organism>
<sequence length="565" mass="64312">MQLICKFVPGNTLSRDVLDYILSPDECIGQLSRTRNLQDVVRQLPKPLSESLPPSAKKDIHRLLAAIKQRLVRADWVAVSSFPRKSPLSTTQLQAYPALKTRVDKLADQPEKKVVKANYAMVTDDVPLARNLVFNPVKPAPDKKIVVEFAGQWPNNAARVMLGKTDLQGEKLTNTRPDRHYNHRSVAIFKGLEAESKSLYIKIPNKQQPTPILLKIADEIQPVPEQTEMDEWDNVLIPVRPLYYATQDNQADKLADAKRGYVYVFWKQVLWRELYVAQSGYLSDVDVEYYRAMPHAQDKQVRQAEGHQLHHIWLPYKIKGEVQIEDNGFGLVYSAAQLSWETIEKLEQDLEFYQSEMISLDEWVSYSETQSFDDQKHIVDIHIPKLDADIAQSFTPNLNNNSGNFYQQQQTKTAVVKLPHNSGGFGILLKDQLDKPYANLACLVKANGTDYQRQSDDKGFISLAEFYDQDRVLVCMKASQTDEDYSNRLLVNIGSLKPIEEQEGVLQRLQNHDFTEVNLSQADPELAQQAISNLQKNYALEVNGQLDSNTKKQISALDQSKNGGW</sequence>
<dbReference type="Gene3D" id="1.10.101.10">
    <property type="entry name" value="PGBD-like superfamily/PGBD"/>
    <property type="match status" value="1"/>
</dbReference>
<accession>A0ABQ6EVG0</accession>
<keyword evidence="2" id="KW-1185">Reference proteome</keyword>
<gene>
    <name evidence="1" type="ORF">GCM10007938_02960</name>
</gene>
<dbReference type="EMBL" id="BSPW01000006">
    <property type="protein sequence ID" value="GLT16520.1"/>
    <property type="molecule type" value="Genomic_DNA"/>
</dbReference>
<protein>
    <recommendedName>
        <fullName evidence="3">Peptidoglycan binding-like domain-containing protein</fullName>
    </recommendedName>
</protein>
<dbReference type="InterPro" id="IPR036366">
    <property type="entry name" value="PGBDSf"/>
</dbReference>
<dbReference type="Proteomes" id="UP001157138">
    <property type="component" value="Unassembled WGS sequence"/>
</dbReference>
<dbReference type="SUPFAM" id="SSF47090">
    <property type="entry name" value="PGBD-like"/>
    <property type="match status" value="1"/>
</dbReference>
<name>A0ABQ6EVG0_9VIBR</name>
<comment type="caution">
    <text evidence="1">The sequence shown here is derived from an EMBL/GenBank/DDBJ whole genome shotgun (WGS) entry which is preliminary data.</text>
</comment>
<reference evidence="2" key="1">
    <citation type="journal article" date="2019" name="Int. J. Syst. Evol. Microbiol.">
        <title>The Global Catalogue of Microorganisms (GCM) 10K type strain sequencing project: providing services to taxonomists for standard genome sequencing and annotation.</title>
        <authorList>
            <consortium name="The Broad Institute Genomics Platform"/>
            <consortium name="The Broad Institute Genome Sequencing Center for Infectious Disease"/>
            <person name="Wu L."/>
            <person name="Ma J."/>
        </authorList>
    </citation>
    <scope>NUCLEOTIDE SEQUENCE [LARGE SCALE GENOMIC DNA]</scope>
    <source>
        <strain evidence="2">NBRC 108723</strain>
    </source>
</reference>